<evidence type="ECO:0000313" key="2">
    <source>
        <dbReference type="Proteomes" id="UP001148662"/>
    </source>
</evidence>
<accession>A0ACC1T5Z6</accession>
<dbReference type="EMBL" id="JANHOG010000533">
    <property type="protein sequence ID" value="KAJ3553484.1"/>
    <property type="molecule type" value="Genomic_DNA"/>
</dbReference>
<sequence length="244" mass="27091">MAAGEADESFLDTLEGEITFFRSIMRARPIGIHRHFHMLVIRNAIYRDTGHWIDVEDIWRKLRDCYDMDALEAIDFDIYENSDNKSSPPVPIRSPSPSDNLAIHPYFRGEFTLPADETYDTLISRRRMRASASLPSSSPAPSPSHREKSAGPSRKTRKGKSRLHKTAGLVAGDSDSSALTQESGDESVPPTPATGTDGATEYAEEAEHEAEQSPGTHAYVLALTRHLMIPRRTTVGIKAWSQIT</sequence>
<organism evidence="1 2">
    <name type="scientific">Phlebia brevispora</name>
    <dbReference type="NCBI Taxonomy" id="194682"/>
    <lineage>
        <taxon>Eukaryota</taxon>
        <taxon>Fungi</taxon>
        <taxon>Dikarya</taxon>
        <taxon>Basidiomycota</taxon>
        <taxon>Agaricomycotina</taxon>
        <taxon>Agaricomycetes</taxon>
        <taxon>Polyporales</taxon>
        <taxon>Meruliaceae</taxon>
        <taxon>Phlebia</taxon>
    </lineage>
</organism>
<gene>
    <name evidence="1" type="ORF">NM688_g3586</name>
</gene>
<keyword evidence="2" id="KW-1185">Reference proteome</keyword>
<comment type="caution">
    <text evidence="1">The sequence shown here is derived from an EMBL/GenBank/DDBJ whole genome shotgun (WGS) entry which is preliminary data.</text>
</comment>
<reference evidence="1" key="1">
    <citation type="submission" date="2022-07" db="EMBL/GenBank/DDBJ databases">
        <title>Genome Sequence of Phlebia brevispora.</title>
        <authorList>
            <person name="Buettner E."/>
        </authorList>
    </citation>
    <scope>NUCLEOTIDE SEQUENCE</scope>
    <source>
        <strain evidence="1">MPL23</strain>
    </source>
</reference>
<dbReference type="Proteomes" id="UP001148662">
    <property type="component" value="Unassembled WGS sequence"/>
</dbReference>
<name>A0ACC1T5Z6_9APHY</name>
<protein>
    <submittedName>
        <fullName evidence="1">Uncharacterized protein</fullName>
    </submittedName>
</protein>
<evidence type="ECO:0000313" key="1">
    <source>
        <dbReference type="EMBL" id="KAJ3553484.1"/>
    </source>
</evidence>
<proteinExistence type="predicted"/>